<dbReference type="PANTHER" id="PTHR43976">
    <property type="entry name" value="SHORT CHAIN DEHYDROGENASE"/>
    <property type="match status" value="1"/>
</dbReference>
<dbReference type="SUPFAM" id="SSF51735">
    <property type="entry name" value="NAD(P)-binding Rossmann-fold domains"/>
    <property type="match status" value="1"/>
</dbReference>
<dbReference type="PROSITE" id="PS00061">
    <property type="entry name" value="ADH_SHORT"/>
    <property type="match status" value="1"/>
</dbReference>
<gene>
    <name evidence="4" type="ORF">CSTERTH_11320</name>
</gene>
<dbReference type="OrthoDB" id="1999550at2"/>
<evidence type="ECO:0000256" key="3">
    <source>
        <dbReference type="RuleBase" id="RU000363"/>
    </source>
</evidence>
<organism evidence="4 5">
    <name type="scientific">Thermoclostridium stercorarium subsp. thermolacticum DSM 2910</name>
    <dbReference type="NCBI Taxonomy" id="1121336"/>
    <lineage>
        <taxon>Bacteria</taxon>
        <taxon>Bacillati</taxon>
        <taxon>Bacillota</taxon>
        <taxon>Clostridia</taxon>
        <taxon>Eubacteriales</taxon>
        <taxon>Oscillospiraceae</taxon>
        <taxon>Thermoclostridium</taxon>
    </lineage>
</organism>
<evidence type="ECO:0000256" key="1">
    <source>
        <dbReference type="ARBA" id="ARBA00006484"/>
    </source>
</evidence>
<dbReference type="AlphaFoldDB" id="A0A1B1YFP0"/>
<dbReference type="InterPro" id="IPR036291">
    <property type="entry name" value="NAD(P)-bd_dom_sf"/>
</dbReference>
<dbReference type="GO" id="GO:0016491">
    <property type="term" value="F:oxidoreductase activity"/>
    <property type="evidence" value="ECO:0007669"/>
    <property type="project" value="UniProtKB-KW"/>
</dbReference>
<dbReference type="RefSeq" id="WP_015359994.1">
    <property type="nucleotide sequence ID" value="NZ_CP014672.1"/>
</dbReference>
<dbReference type="PRINTS" id="PR00080">
    <property type="entry name" value="SDRFAMILY"/>
</dbReference>
<dbReference type="CDD" id="cd05374">
    <property type="entry name" value="17beta-HSD-like_SDR_c"/>
    <property type="match status" value="1"/>
</dbReference>
<dbReference type="Pfam" id="PF00106">
    <property type="entry name" value="adh_short"/>
    <property type="match status" value="1"/>
</dbReference>
<dbReference type="InterPro" id="IPR002347">
    <property type="entry name" value="SDR_fam"/>
</dbReference>
<evidence type="ECO:0000313" key="4">
    <source>
        <dbReference type="EMBL" id="ANW99578.1"/>
    </source>
</evidence>
<dbReference type="PANTHER" id="PTHR43976:SF16">
    <property type="entry name" value="SHORT-CHAIN DEHYDROGENASE_REDUCTASE FAMILY PROTEIN"/>
    <property type="match status" value="1"/>
</dbReference>
<dbReference type="InterPro" id="IPR051911">
    <property type="entry name" value="SDR_oxidoreductase"/>
</dbReference>
<dbReference type="InterPro" id="IPR020904">
    <property type="entry name" value="Sc_DH/Rdtase_CS"/>
</dbReference>
<comment type="similarity">
    <text evidence="1 3">Belongs to the short-chain dehydrogenases/reductases (SDR) family.</text>
</comment>
<reference evidence="4 5" key="1">
    <citation type="submission" date="2016-02" db="EMBL/GenBank/DDBJ databases">
        <title>Comparison of Clostridium stercorarium subspecies using comparative genomics and transcriptomics.</title>
        <authorList>
            <person name="Schellenberg J."/>
            <person name="Thallinger G."/>
            <person name="Levin D.B."/>
            <person name="Zhang X."/>
            <person name="Alvare G."/>
            <person name="Fristensky B."/>
            <person name="Sparling R."/>
        </authorList>
    </citation>
    <scope>NUCLEOTIDE SEQUENCE [LARGE SCALE GENOMIC DNA]</scope>
    <source>
        <strain evidence="4 5">DSM 2910</strain>
    </source>
</reference>
<dbReference type="EMBL" id="CP014672">
    <property type="protein sequence ID" value="ANW99578.1"/>
    <property type="molecule type" value="Genomic_DNA"/>
</dbReference>
<evidence type="ECO:0000256" key="2">
    <source>
        <dbReference type="ARBA" id="ARBA00023002"/>
    </source>
</evidence>
<sequence>MPQSGKVIIVTGASSGLGLAVANHLGNMGHNVYAGARSFKNSSPDSGNLKKMYLDVTDENSVNEFVRSVIDAEGKIDVLVNCAAMLVLGSVEDISMCEFEQVINTNLIGTVRMCKAVLPYMRERKNGLVINFSSIMGLLAIPFQCAYSASKFAIEGFSEALSLETRDFGIKVVIVEPTDHKSGSQKYRPHAKGAALETSPYRDMFLRVTEKIEYDESHGSEPEKLAEVIGRIIDSKNPKLRYKIGKFDQKLSVAAKRILPGRIFESVIRSYYNCVKK</sequence>
<dbReference type="Proteomes" id="UP000092971">
    <property type="component" value="Chromosome"/>
</dbReference>
<evidence type="ECO:0000313" key="5">
    <source>
        <dbReference type="Proteomes" id="UP000092971"/>
    </source>
</evidence>
<dbReference type="PRINTS" id="PR00081">
    <property type="entry name" value="GDHRDH"/>
</dbReference>
<name>A0A1B1YFP0_THEST</name>
<proteinExistence type="inferred from homology"/>
<keyword evidence="2" id="KW-0560">Oxidoreductase</keyword>
<accession>A0A1B1YFP0</accession>
<protein>
    <submittedName>
        <fullName evidence="4">Short-chain dehydrogenase</fullName>
    </submittedName>
</protein>
<dbReference type="Gene3D" id="3.40.50.720">
    <property type="entry name" value="NAD(P)-binding Rossmann-like Domain"/>
    <property type="match status" value="1"/>
</dbReference>